<dbReference type="AlphaFoldDB" id="C5J6F8"/>
<accession>C5J6F8</accession>
<protein>
    <submittedName>
        <fullName evidence="2">Uncharacterized protein</fullName>
    </submittedName>
</protein>
<evidence type="ECO:0000313" key="3">
    <source>
        <dbReference type="Proteomes" id="UP000001491"/>
    </source>
</evidence>
<dbReference type="eggNOG" id="ENOG5031YYH">
    <property type="taxonomic scope" value="Bacteria"/>
</dbReference>
<dbReference type="KEGG" id="mco:MCJ_003610"/>
<evidence type="ECO:0000256" key="1">
    <source>
        <dbReference type="SAM" id="Phobius"/>
    </source>
</evidence>
<dbReference type="EMBL" id="FM864216">
    <property type="protein sequence ID" value="CAT05050.1"/>
    <property type="molecule type" value="Genomic_DNA"/>
</dbReference>
<keyword evidence="1" id="KW-0472">Membrane</keyword>
<reference evidence="3" key="1">
    <citation type="journal article" date="2009" name="BMC Bioinformatics">
        <title>The Mycoplasma conjunctivae genome sequencing, annotation and analysis.</title>
        <authorList>
            <person name="Calderon-Copete S.P."/>
            <person name="Wigger G."/>
            <person name="Wunderlin C."/>
            <person name="Schmidheini T."/>
            <person name="Frey J."/>
            <person name="Quail M.A."/>
            <person name="Falquet L."/>
        </authorList>
    </citation>
    <scope>NUCLEOTIDE SEQUENCE [LARGE SCALE GENOMIC DNA]</scope>
    <source>
        <strain evidence="3">ATCC 25834 / NCTC 10147 / HRC/581</strain>
    </source>
</reference>
<sequence length="135" mass="14319">MENFQNILNVVSFAGENNSLTNIQTTVNSITQTATGITILFFSSVSGFVILVSIIWFIVEFLKYKFANNNQKKAEIWANIKKSLLIIGVIIVVLIAAGAIVSTIVNLVSNSFSGVQQIINPSSNTAPGSAGAPGA</sequence>
<keyword evidence="3" id="KW-1185">Reference proteome</keyword>
<feature type="transmembrane region" description="Helical" evidence="1">
    <location>
        <begin position="37"/>
        <end position="62"/>
    </location>
</feature>
<evidence type="ECO:0000313" key="2">
    <source>
        <dbReference type="EMBL" id="CAT05050.1"/>
    </source>
</evidence>
<keyword evidence="1" id="KW-1133">Transmembrane helix</keyword>
<feature type="transmembrane region" description="Helical" evidence="1">
    <location>
        <begin position="83"/>
        <end position="105"/>
    </location>
</feature>
<keyword evidence="1" id="KW-0812">Transmembrane</keyword>
<dbReference type="Proteomes" id="UP000001491">
    <property type="component" value="Chromosome"/>
</dbReference>
<name>C5J6F8_MESCH</name>
<gene>
    <name evidence="2" type="ordered locus">MCJ_003610</name>
</gene>
<dbReference type="HOGENOM" id="CLU_1883441_0_0_14"/>
<organism evidence="2 3">
    <name type="scientific">Mesomycoplasma conjunctivae (strain ATCC 25834 / NCTC 10147 / HRC/581)</name>
    <name type="common">Mycoplasma conjunctivae</name>
    <dbReference type="NCBI Taxonomy" id="572263"/>
    <lineage>
        <taxon>Bacteria</taxon>
        <taxon>Bacillati</taxon>
        <taxon>Mycoplasmatota</taxon>
        <taxon>Mycoplasmoidales</taxon>
        <taxon>Metamycoplasmataceae</taxon>
        <taxon>Mesomycoplasma</taxon>
    </lineage>
</organism>
<proteinExistence type="predicted"/>